<evidence type="ECO:0000256" key="2">
    <source>
        <dbReference type="ARBA" id="ARBA00012369"/>
    </source>
</evidence>
<organism evidence="5 6">
    <name type="scientific">Stentor coeruleus</name>
    <dbReference type="NCBI Taxonomy" id="5963"/>
    <lineage>
        <taxon>Eukaryota</taxon>
        <taxon>Sar</taxon>
        <taxon>Alveolata</taxon>
        <taxon>Ciliophora</taxon>
        <taxon>Postciliodesmatophora</taxon>
        <taxon>Heterotrichea</taxon>
        <taxon>Heterotrichida</taxon>
        <taxon>Stentoridae</taxon>
        <taxon>Stentor</taxon>
    </lineage>
</organism>
<name>A0A1R2CYZ7_9CILI</name>
<dbReference type="SUPFAM" id="SSF56219">
    <property type="entry name" value="DNase I-like"/>
    <property type="match status" value="1"/>
</dbReference>
<evidence type="ECO:0000313" key="5">
    <source>
        <dbReference type="EMBL" id="OMJ94218.1"/>
    </source>
</evidence>
<comment type="similarity">
    <text evidence="1">Belongs to the neutral sphingomyelinase family.</text>
</comment>
<evidence type="ECO:0000256" key="3">
    <source>
        <dbReference type="ARBA" id="ARBA00022801"/>
    </source>
</evidence>
<dbReference type="InterPro" id="IPR036691">
    <property type="entry name" value="Endo/exonu/phosph_ase_sf"/>
</dbReference>
<dbReference type="GO" id="GO:0005737">
    <property type="term" value="C:cytoplasm"/>
    <property type="evidence" value="ECO:0007669"/>
    <property type="project" value="TreeGrafter"/>
</dbReference>
<dbReference type="GO" id="GO:0005576">
    <property type="term" value="C:extracellular region"/>
    <property type="evidence" value="ECO:0007669"/>
    <property type="project" value="InterPro"/>
</dbReference>
<dbReference type="AlphaFoldDB" id="A0A1R2CYZ7"/>
<evidence type="ECO:0000256" key="1">
    <source>
        <dbReference type="ARBA" id="ARBA00006335"/>
    </source>
</evidence>
<dbReference type="OrthoDB" id="40902at2759"/>
<gene>
    <name evidence="5" type="ORF">SteCoe_2706</name>
</gene>
<comment type="caution">
    <text evidence="5">The sequence shown here is derived from an EMBL/GenBank/DDBJ whole genome shotgun (WGS) entry which is preliminary data.</text>
</comment>
<dbReference type="Gene3D" id="3.60.10.10">
    <property type="entry name" value="Endonuclease/exonuclease/phosphatase"/>
    <property type="match status" value="1"/>
</dbReference>
<evidence type="ECO:0000313" key="6">
    <source>
        <dbReference type="Proteomes" id="UP000187209"/>
    </source>
</evidence>
<dbReference type="CDD" id="cd09078">
    <property type="entry name" value="nSMase"/>
    <property type="match status" value="1"/>
</dbReference>
<dbReference type="Pfam" id="PF03372">
    <property type="entry name" value="Exo_endo_phos"/>
    <property type="match status" value="1"/>
</dbReference>
<dbReference type="EC" id="3.1.4.12" evidence="2"/>
<dbReference type="InterPro" id="IPR005135">
    <property type="entry name" value="Endo/exonuclease/phosphatase"/>
</dbReference>
<dbReference type="GO" id="GO:0004767">
    <property type="term" value="F:sphingomyelin phosphodiesterase activity"/>
    <property type="evidence" value="ECO:0007669"/>
    <property type="project" value="UniProtKB-EC"/>
</dbReference>
<reference evidence="5 6" key="1">
    <citation type="submission" date="2016-11" db="EMBL/GenBank/DDBJ databases">
        <title>The macronuclear genome of Stentor coeruleus: a giant cell with tiny introns.</title>
        <authorList>
            <person name="Slabodnick M."/>
            <person name="Ruby J.G."/>
            <person name="Reiff S.B."/>
            <person name="Swart E.C."/>
            <person name="Gosai S."/>
            <person name="Prabakaran S."/>
            <person name="Witkowska E."/>
            <person name="Larue G.E."/>
            <person name="Fisher S."/>
            <person name="Freeman R.M."/>
            <person name="Gunawardena J."/>
            <person name="Chu W."/>
            <person name="Stover N.A."/>
            <person name="Gregory B.D."/>
            <person name="Nowacki M."/>
            <person name="Derisi J."/>
            <person name="Roy S.W."/>
            <person name="Marshall W.F."/>
            <person name="Sood P."/>
        </authorList>
    </citation>
    <scope>NUCLEOTIDE SEQUENCE [LARGE SCALE GENOMIC DNA]</scope>
    <source>
        <strain evidence="5">WM001</strain>
    </source>
</reference>
<proteinExistence type="inferred from homology"/>
<dbReference type="EMBL" id="MPUH01000030">
    <property type="protein sequence ID" value="OMJ94218.1"/>
    <property type="molecule type" value="Genomic_DNA"/>
</dbReference>
<feature type="domain" description="Endonuclease/exonuclease/phosphatase" evidence="4">
    <location>
        <begin position="35"/>
        <end position="267"/>
    </location>
</feature>
<keyword evidence="3" id="KW-0378">Hydrolase</keyword>
<dbReference type="Proteomes" id="UP000187209">
    <property type="component" value="Unassembled WGS sequence"/>
</dbReference>
<dbReference type="PANTHER" id="PTHR16320">
    <property type="entry name" value="SPHINGOMYELINASE FAMILY MEMBER"/>
    <property type="match status" value="1"/>
</dbReference>
<evidence type="ECO:0000259" key="4">
    <source>
        <dbReference type="Pfam" id="PF03372"/>
    </source>
</evidence>
<sequence>METDIKILTLNLFLRPPGIHTNDSDYKDLRTYVFIDQCISSYDIICLQEVFSTLNSRKKQIINQAKNKGFLYHCQSPRPNPFYGHIIDSGLLILSKYPIVENDSITFSEGKSADRLSSKGVVYAKIKVDDIFLHIFTTHTQASYNTPEYEEFLKYRLLRRRQIKEYKDFIDLKTLNTSYPTIITGDFNIDGLENRKPPKFSSPCQDDYIHLTWIFSSEGTNDIIDIIRSKYGKSLATYGRVYENGLPIETILTAKEYSTSNECLDYIFLIPNKVIYN</sequence>
<protein>
    <recommendedName>
        <fullName evidence="2">sphingomyelin phosphodiesterase</fullName>
        <ecNumber evidence="2">3.1.4.12</ecNumber>
    </recommendedName>
</protein>
<dbReference type="InterPro" id="IPR017766">
    <property type="entry name" value="Sphingomyelinase/PLipase_C"/>
</dbReference>
<dbReference type="PANTHER" id="PTHR16320:SF1">
    <property type="entry name" value="SPHINGOMYELINASE DDB_G0288017"/>
    <property type="match status" value="1"/>
</dbReference>
<accession>A0A1R2CYZ7</accession>
<keyword evidence="6" id="KW-1185">Reference proteome</keyword>
<dbReference type="InterPro" id="IPR038772">
    <property type="entry name" value="Sph/SMPD2-like"/>
</dbReference>